<dbReference type="SMART" id="SM00061">
    <property type="entry name" value="MATH"/>
    <property type="match status" value="1"/>
</dbReference>
<dbReference type="InterPro" id="IPR045005">
    <property type="entry name" value="BPM1-6"/>
</dbReference>
<dbReference type="Proteomes" id="UP000636709">
    <property type="component" value="Unassembled WGS sequence"/>
</dbReference>
<accession>A0A835DYF2</accession>
<reference evidence="3" key="1">
    <citation type="submission" date="2020-07" db="EMBL/GenBank/DDBJ databases">
        <title>Genome sequence and genetic diversity analysis of an under-domesticated orphan crop, white fonio (Digitaria exilis).</title>
        <authorList>
            <person name="Bennetzen J.L."/>
            <person name="Chen S."/>
            <person name="Ma X."/>
            <person name="Wang X."/>
            <person name="Yssel A.E.J."/>
            <person name="Chaluvadi S.R."/>
            <person name="Johnson M."/>
            <person name="Gangashetty P."/>
            <person name="Hamidou F."/>
            <person name="Sanogo M.D."/>
            <person name="Zwaenepoel A."/>
            <person name="Wallace J."/>
            <person name="Van De Peer Y."/>
            <person name="Van Deynze A."/>
        </authorList>
    </citation>
    <scope>NUCLEOTIDE SEQUENCE</scope>
    <source>
        <tissue evidence="3">Leaves</tissue>
    </source>
</reference>
<evidence type="ECO:0000256" key="1">
    <source>
        <dbReference type="ARBA" id="ARBA00004906"/>
    </source>
</evidence>
<keyword evidence="4" id="KW-1185">Reference proteome</keyword>
<dbReference type="PANTHER" id="PTHR26379:SF486">
    <property type="entry name" value="OS04G0625500 PROTEIN"/>
    <property type="match status" value="1"/>
</dbReference>
<sequence length="220" mass="24165">MADNSRSAPKHVHQHLSKTSSRYVAGSITATHDFVVTSFSLIDGMETGKFISSATFSVGGRDWNIRLYPDGSRAEDKGYISVFLYFLGGAVGARVKLSSSLCLVDKGDQESFTDTHAFDSIGGNWGWFKFIKTSRLQELLLPKDDSFTIRCVLTLMDDPHTEAVSTVVVPESNLHQDLTRMLKSGEGTDVTFSVGGQLFPLTSGCWPHGPWYSRRSSSAQ</sequence>
<dbReference type="InterPro" id="IPR002083">
    <property type="entry name" value="MATH/TRAF_dom"/>
</dbReference>
<dbReference type="AlphaFoldDB" id="A0A835DYF2"/>
<dbReference type="EMBL" id="JACEFO010002753">
    <property type="protein sequence ID" value="KAF8649691.1"/>
    <property type="molecule type" value="Genomic_DNA"/>
</dbReference>
<comment type="caution">
    <text evidence="3">The sequence shown here is derived from an EMBL/GenBank/DDBJ whole genome shotgun (WGS) entry which is preliminary data.</text>
</comment>
<dbReference type="OrthoDB" id="680117at2759"/>
<dbReference type="PROSITE" id="PS50144">
    <property type="entry name" value="MATH"/>
    <property type="match status" value="1"/>
</dbReference>
<gene>
    <name evidence="3" type="ORF">HU200_064232</name>
</gene>
<organism evidence="3 4">
    <name type="scientific">Digitaria exilis</name>
    <dbReference type="NCBI Taxonomy" id="1010633"/>
    <lineage>
        <taxon>Eukaryota</taxon>
        <taxon>Viridiplantae</taxon>
        <taxon>Streptophyta</taxon>
        <taxon>Embryophyta</taxon>
        <taxon>Tracheophyta</taxon>
        <taxon>Spermatophyta</taxon>
        <taxon>Magnoliopsida</taxon>
        <taxon>Liliopsida</taxon>
        <taxon>Poales</taxon>
        <taxon>Poaceae</taxon>
        <taxon>PACMAD clade</taxon>
        <taxon>Panicoideae</taxon>
        <taxon>Panicodae</taxon>
        <taxon>Paniceae</taxon>
        <taxon>Anthephorinae</taxon>
        <taxon>Digitaria</taxon>
    </lineage>
</organism>
<dbReference type="PANTHER" id="PTHR26379">
    <property type="entry name" value="BTB/POZ AND MATH DOMAIN-CONTAINING PROTEIN 1"/>
    <property type="match status" value="1"/>
</dbReference>
<dbReference type="Gene3D" id="3.30.710.10">
    <property type="entry name" value="Potassium Channel Kv1.1, Chain A"/>
    <property type="match status" value="1"/>
</dbReference>
<evidence type="ECO:0000313" key="4">
    <source>
        <dbReference type="Proteomes" id="UP000636709"/>
    </source>
</evidence>
<feature type="domain" description="MATH" evidence="2">
    <location>
        <begin position="29"/>
        <end position="153"/>
    </location>
</feature>
<protein>
    <recommendedName>
        <fullName evidence="2">MATH domain-containing protein</fullName>
    </recommendedName>
</protein>
<name>A0A835DYF2_9POAL</name>
<evidence type="ECO:0000259" key="2">
    <source>
        <dbReference type="PROSITE" id="PS50144"/>
    </source>
</evidence>
<comment type="pathway">
    <text evidence="1">Protein modification; protein ubiquitination.</text>
</comment>
<evidence type="ECO:0000313" key="3">
    <source>
        <dbReference type="EMBL" id="KAF8649691.1"/>
    </source>
</evidence>
<dbReference type="CDD" id="cd00121">
    <property type="entry name" value="MATH"/>
    <property type="match status" value="1"/>
</dbReference>
<dbReference type="Gene3D" id="2.60.210.10">
    <property type="entry name" value="Apoptosis, Tumor Necrosis Factor Receptor Associated Protein 2, Chain A"/>
    <property type="match status" value="1"/>
</dbReference>
<dbReference type="SUPFAM" id="SSF49599">
    <property type="entry name" value="TRAF domain-like"/>
    <property type="match status" value="1"/>
</dbReference>
<dbReference type="Pfam" id="PF22486">
    <property type="entry name" value="MATH_2"/>
    <property type="match status" value="1"/>
</dbReference>
<proteinExistence type="predicted"/>
<dbReference type="GO" id="GO:0016567">
    <property type="term" value="P:protein ubiquitination"/>
    <property type="evidence" value="ECO:0007669"/>
    <property type="project" value="InterPro"/>
</dbReference>
<dbReference type="InterPro" id="IPR008974">
    <property type="entry name" value="TRAF-like"/>
</dbReference>
<dbReference type="InterPro" id="IPR011333">
    <property type="entry name" value="SKP1/BTB/POZ_sf"/>
</dbReference>